<dbReference type="AlphaFoldDB" id="A0A6A6FPE1"/>
<dbReference type="InterPro" id="IPR050879">
    <property type="entry name" value="Acyltransferase_3"/>
</dbReference>
<gene>
    <name evidence="3" type="ORF">CERZMDRAFT_35993</name>
</gene>
<evidence type="ECO:0000256" key="1">
    <source>
        <dbReference type="SAM" id="Phobius"/>
    </source>
</evidence>
<keyword evidence="1" id="KW-0812">Transmembrane</keyword>
<reference evidence="3" key="1">
    <citation type="journal article" date="2020" name="Stud. Mycol.">
        <title>101 Dothideomycetes genomes: a test case for predicting lifestyles and emergence of pathogens.</title>
        <authorList>
            <person name="Haridas S."/>
            <person name="Albert R."/>
            <person name="Binder M."/>
            <person name="Bloem J."/>
            <person name="Labutti K."/>
            <person name="Salamov A."/>
            <person name="Andreopoulos B."/>
            <person name="Baker S."/>
            <person name="Barry K."/>
            <person name="Bills G."/>
            <person name="Bluhm B."/>
            <person name="Cannon C."/>
            <person name="Castanera R."/>
            <person name="Culley D."/>
            <person name="Daum C."/>
            <person name="Ezra D."/>
            <person name="Gonzalez J."/>
            <person name="Henrissat B."/>
            <person name="Kuo A."/>
            <person name="Liang C."/>
            <person name="Lipzen A."/>
            <person name="Lutzoni F."/>
            <person name="Magnuson J."/>
            <person name="Mondo S."/>
            <person name="Nolan M."/>
            <person name="Ohm R."/>
            <person name="Pangilinan J."/>
            <person name="Park H.-J."/>
            <person name="Ramirez L."/>
            <person name="Alfaro M."/>
            <person name="Sun H."/>
            <person name="Tritt A."/>
            <person name="Yoshinaga Y."/>
            <person name="Zwiers L.-H."/>
            <person name="Turgeon B."/>
            <person name="Goodwin S."/>
            <person name="Spatafora J."/>
            <person name="Crous P."/>
            <person name="Grigoriev I."/>
        </authorList>
    </citation>
    <scope>NUCLEOTIDE SEQUENCE</scope>
    <source>
        <strain evidence="3">SCOH1-5</strain>
    </source>
</reference>
<keyword evidence="1" id="KW-1133">Transmembrane helix</keyword>
<evidence type="ECO:0000313" key="3">
    <source>
        <dbReference type="EMBL" id="KAF2215281.1"/>
    </source>
</evidence>
<dbReference type="PANTHER" id="PTHR23028">
    <property type="entry name" value="ACETYLTRANSFERASE"/>
    <property type="match status" value="1"/>
</dbReference>
<feature type="transmembrane region" description="Helical" evidence="1">
    <location>
        <begin position="136"/>
        <end position="154"/>
    </location>
</feature>
<dbReference type="InterPro" id="IPR002656">
    <property type="entry name" value="Acyl_transf_3_dom"/>
</dbReference>
<evidence type="ECO:0000259" key="2">
    <source>
        <dbReference type="Pfam" id="PF01757"/>
    </source>
</evidence>
<organism evidence="3 4">
    <name type="scientific">Cercospora zeae-maydis SCOH1-5</name>
    <dbReference type="NCBI Taxonomy" id="717836"/>
    <lineage>
        <taxon>Eukaryota</taxon>
        <taxon>Fungi</taxon>
        <taxon>Dikarya</taxon>
        <taxon>Ascomycota</taxon>
        <taxon>Pezizomycotina</taxon>
        <taxon>Dothideomycetes</taxon>
        <taxon>Dothideomycetidae</taxon>
        <taxon>Mycosphaerellales</taxon>
        <taxon>Mycosphaerellaceae</taxon>
        <taxon>Cercospora</taxon>
    </lineage>
</organism>
<dbReference type="Proteomes" id="UP000799539">
    <property type="component" value="Unassembled WGS sequence"/>
</dbReference>
<feature type="domain" description="Acyltransferase 3" evidence="2">
    <location>
        <begin position="34"/>
        <end position="424"/>
    </location>
</feature>
<feature type="transmembrane region" description="Helical" evidence="1">
    <location>
        <begin position="274"/>
        <end position="292"/>
    </location>
</feature>
<dbReference type="GO" id="GO:0016747">
    <property type="term" value="F:acyltransferase activity, transferring groups other than amino-acyl groups"/>
    <property type="evidence" value="ECO:0007669"/>
    <property type="project" value="InterPro"/>
</dbReference>
<feature type="transmembrane region" description="Helical" evidence="1">
    <location>
        <begin position="358"/>
        <end position="377"/>
    </location>
</feature>
<dbReference type="OrthoDB" id="5819582at2759"/>
<accession>A0A6A6FPE1</accession>
<keyword evidence="1" id="KW-0472">Membrane</keyword>
<dbReference type="Pfam" id="PF01757">
    <property type="entry name" value="Acyl_transf_3"/>
    <property type="match status" value="1"/>
</dbReference>
<protein>
    <recommendedName>
        <fullName evidence="2">Acyltransferase 3 domain-containing protein</fullName>
    </recommendedName>
</protein>
<proteinExistence type="predicted"/>
<sequence>MLVVLRRLRRALQPTSRSNDLSAISQRQALRSTAWLDGLRGIAALSVFILHHEEYGHHMALYVMIEDPWGFNGQQHITTFPFIRLLFSGGMFAVPIFFIISGYVLAHKPLQLVHQREYGVLAKSTGSSLFRRWGRLFLPVYIVTFIWMSSWYILGFQSSAKGSPILLGSWTAELRRWWDHHNSGAYAAYNPHLWTIPEEFWGSVFVYCTILATCRFTHEARLLTETAMCAYRLYLAKVDALFFVGLIFCDISLLAEAEKLPTFIKRLRPRHQSVWYLLFVLGLYMSALGHGFPDKPEDFSTYPGWSLLHLLLPPNYPDFKFWYKFWASTLAVTSIPHIPICKRTLEQEFPQYLGRVSYSFYLIHGPLLWSIGVRMYAACGLSRRYLETRAWDNWFKLPRDGPLGMEVRWVLPMIFMLTLTLALADLFTQVVDEPSIKFVHWAFAEGVEEASKNAESLRQIDPESACGEDLSDNVRIMEMT</sequence>
<keyword evidence="4" id="KW-1185">Reference proteome</keyword>
<dbReference type="EMBL" id="ML992666">
    <property type="protein sequence ID" value="KAF2215281.1"/>
    <property type="molecule type" value="Genomic_DNA"/>
</dbReference>
<dbReference type="PANTHER" id="PTHR23028:SF125">
    <property type="entry name" value="ACYLTRANSFERASE"/>
    <property type="match status" value="1"/>
</dbReference>
<feature type="transmembrane region" description="Helical" evidence="1">
    <location>
        <begin position="82"/>
        <end position="106"/>
    </location>
</feature>
<evidence type="ECO:0000313" key="4">
    <source>
        <dbReference type="Proteomes" id="UP000799539"/>
    </source>
</evidence>
<feature type="transmembrane region" description="Helical" evidence="1">
    <location>
        <begin position="409"/>
        <end position="427"/>
    </location>
</feature>
<name>A0A6A6FPE1_9PEZI</name>